<evidence type="ECO:0000313" key="1">
    <source>
        <dbReference type="EMBL" id="KAK7499707.1"/>
    </source>
</evidence>
<comment type="caution">
    <text evidence="1">The sequence shown here is derived from an EMBL/GenBank/DDBJ whole genome shotgun (WGS) entry which is preliminary data.</text>
</comment>
<protein>
    <submittedName>
        <fullName evidence="1">Uncharacterized protein</fullName>
    </submittedName>
</protein>
<proteinExistence type="predicted"/>
<dbReference type="EMBL" id="JACVVK020000042">
    <property type="protein sequence ID" value="KAK7499707.1"/>
    <property type="molecule type" value="Genomic_DNA"/>
</dbReference>
<sequence length="99" mass="10938">MIVRLECAKNLIQIQTAKLHTLHPKNLQAFRDVQPALTNICTGRASGLGNVYHMIVSGVCIGQSCSSTLPRNLRMLNLLQIDQLVVQAAKVQFNLVLNE</sequence>
<name>A0ABD0LL53_9CAEN</name>
<dbReference type="AlphaFoldDB" id="A0ABD0LL53"/>
<gene>
    <name evidence="1" type="ORF">BaRGS_00009048</name>
</gene>
<keyword evidence="2" id="KW-1185">Reference proteome</keyword>
<organism evidence="1 2">
    <name type="scientific">Batillaria attramentaria</name>
    <dbReference type="NCBI Taxonomy" id="370345"/>
    <lineage>
        <taxon>Eukaryota</taxon>
        <taxon>Metazoa</taxon>
        <taxon>Spiralia</taxon>
        <taxon>Lophotrochozoa</taxon>
        <taxon>Mollusca</taxon>
        <taxon>Gastropoda</taxon>
        <taxon>Caenogastropoda</taxon>
        <taxon>Sorbeoconcha</taxon>
        <taxon>Cerithioidea</taxon>
        <taxon>Batillariidae</taxon>
        <taxon>Batillaria</taxon>
    </lineage>
</organism>
<accession>A0ABD0LL53</accession>
<reference evidence="1 2" key="1">
    <citation type="journal article" date="2023" name="Sci. Data">
        <title>Genome assembly of the Korean intertidal mud-creeper Batillaria attramentaria.</title>
        <authorList>
            <person name="Patra A.K."/>
            <person name="Ho P.T."/>
            <person name="Jun S."/>
            <person name="Lee S.J."/>
            <person name="Kim Y."/>
            <person name="Won Y.J."/>
        </authorList>
    </citation>
    <scope>NUCLEOTIDE SEQUENCE [LARGE SCALE GENOMIC DNA]</scope>
    <source>
        <strain evidence="1">Wonlab-2016</strain>
    </source>
</reference>
<dbReference type="Proteomes" id="UP001519460">
    <property type="component" value="Unassembled WGS sequence"/>
</dbReference>
<evidence type="ECO:0000313" key="2">
    <source>
        <dbReference type="Proteomes" id="UP001519460"/>
    </source>
</evidence>